<dbReference type="InterPro" id="IPR032412">
    <property type="entry name" value="Myosin-VI_CBD"/>
</dbReference>
<feature type="domain" description="Myosin VI cargo binding" evidence="1">
    <location>
        <begin position="121"/>
        <end position="218"/>
    </location>
</feature>
<gene>
    <name evidence="3" type="primary">LOC116938087</name>
</gene>
<proteinExistence type="predicted"/>
<keyword evidence="2" id="KW-1185">Reference proteome</keyword>
<dbReference type="CDD" id="cd21958">
    <property type="entry name" value="MyUb_Myo6"/>
    <property type="match status" value="1"/>
</dbReference>
<name>A0AAJ7SKV4_PETMA</name>
<evidence type="ECO:0000313" key="3">
    <source>
        <dbReference type="RefSeq" id="XP_032801160.1"/>
    </source>
</evidence>
<dbReference type="Pfam" id="PF16521">
    <property type="entry name" value="Myosin-VI_CBD"/>
    <property type="match status" value="1"/>
</dbReference>
<sequence>MSMEEMAKEMTEILARGSGYGLPHPAGDQPQKHDLRSWKYAELRDTINTSCDLPLLESCRSELHRRLRTFHAWRARNRARGGGGGAHDPPRAPQSVMENVERLSRLRHHQEQGLESMNRVQSYFRIPFVVKGSALGPSSGGAAQGGGTPRGWWLAHYDGSWLARQLELHPGKQPVLLVAGQDDERMCELRLEETGLLRRRGAQILARRFEETWELSGGAAYLRWAVLAGRARPTAATARVQLLAGPSGAP</sequence>
<organism evidence="2 3">
    <name type="scientific">Petromyzon marinus</name>
    <name type="common">Sea lamprey</name>
    <dbReference type="NCBI Taxonomy" id="7757"/>
    <lineage>
        <taxon>Eukaryota</taxon>
        <taxon>Metazoa</taxon>
        <taxon>Chordata</taxon>
        <taxon>Craniata</taxon>
        <taxon>Vertebrata</taxon>
        <taxon>Cyclostomata</taxon>
        <taxon>Hyperoartia</taxon>
        <taxon>Petromyzontiformes</taxon>
        <taxon>Petromyzontidae</taxon>
        <taxon>Petromyzon</taxon>
    </lineage>
</organism>
<evidence type="ECO:0000259" key="1">
    <source>
        <dbReference type="Pfam" id="PF16521"/>
    </source>
</evidence>
<dbReference type="Proteomes" id="UP001318040">
    <property type="component" value="Unplaced"/>
</dbReference>
<evidence type="ECO:0000313" key="2">
    <source>
        <dbReference type="Proteomes" id="UP001318040"/>
    </source>
</evidence>
<accession>A0AAJ7SKV4</accession>
<dbReference type="KEGG" id="pmrn:116938087"/>
<dbReference type="RefSeq" id="XP_032801160.1">
    <property type="nucleotide sequence ID" value="XM_032945269.1"/>
</dbReference>
<dbReference type="AlphaFoldDB" id="A0AAJ7SKV4"/>
<reference evidence="3" key="1">
    <citation type="submission" date="2025-08" db="UniProtKB">
        <authorList>
            <consortium name="RefSeq"/>
        </authorList>
    </citation>
    <scope>IDENTIFICATION</scope>
    <source>
        <tissue evidence="3">Sperm</tissue>
    </source>
</reference>
<protein>
    <submittedName>
        <fullName evidence="3">Unconventional myosin-VI-like</fullName>
    </submittedName>
</protein>